<dbReference type="CDD" id="cd06558">
    <property type="entry name" value="crotonase-like"/>
    <property type="match status" value="1"/>
</dbReference>
<dbReference type="Pfam" id="PF00378">
    <property type="entry name" value="ECH_1"/>
    <property type="match status" value="1"/>
</dbReference>
<dbReference type="InterPro" id="IPR014748">
    <property type="entry name" value="Enoyl-CoA_hydra_C"/>
</dbReference>
<dbReference type="RefSeq" id="WP_087461845.1">
    <property type="nucleotide sequence ID" value="NZ_CP021425.1"/>
</dbReference>
<gene>
    <name evidence="2" type="ORF">OLMES_2843</name>
</gene>
<dbReference type="Gene3D" id="3.90.226.10">
    <property type="entry name" value="2-enoyl-CoA Hydratase, Chain A, domain 1"/>
    <property type="match status" value="1"/>
</dbReference>
<dbReference type="PANTHER" id="PTHR42964:SF1">
    <property type="entry name" value="POLYKETIDE BIOSYNTHESIS ENOYL-COA HYDRATASE PKSH-RELATED"/>
    <property type="match status" value="1"/>
</dbReference>
<dbReference type="GO" id="GO:0016853">
    <property type="term" value="F:isomerase activity"/>
    <property type="evidence" value="ECO:0007669"/>
    <property type="project" value="UniProtKB-KW"/>
</dbReference>
<dbReference type="Gene3D" id="1.10.12.10">
    <property type="entry name" value="Lyase 2-enoyl-coa Hydratase, Chain A, domain 2"/>
    <property type="match status" value="1"/>
</dbReference>
<evidence type="ECO:0000313" key="3">
    <source>
        <dbReference type="Proteomes" id="UP000196027"/>
    </source>
</evidence>
<evidence type="ECO:0000256" key="1">
    <source>
        <dbReference type="ARBA" id="ARBA00005254"/>
    </source>
</evidence>
<dbReference type="SUPFAM" id="SSF52096">
    <property type="entry name" value="ClpP/crotonase"/>
    <property type="match status" value="1"/>
</dbReference>
<evidence type="ECO:0000313" key="2">
    <source>
        <dbReference type="EMBL" id="ARU56891.1"/>
    </source>
</evidence>
<keyword evidence="3" id="KW-1185">Reference proteome</keyword>
<reference evidence="2 3" key="1">
    <citation type="submission" date="2017-05" db="EMBL/GenBank/DDBJ databases">
        <title>Genomic insights into alkan degradation activity of Oleiphilus messinensis.</title>
        <authorList>
            <person name="Kozyavkin S.A."/>
            <person name="Slesarev A.I."/>
            <person name="Golyshin P.N."/>
            <person name="Korzhenkov A."/>
            <person name="Golyshina O.N."/>
            <person name="Toshchakov S.V."/>
        </authorList>
    </citation>
    <scope>NUCLEOTIDE SEQUENCE [LARGE SCALE GENOMIC DNA]</scope>
    <source>
        <strain evidence="2 3">ME102</strain>
    </source>
</reference>
<accession>A0A1Y0I8V3</accession>
<dbReference type="GO" id="GO:0008300">
    <property type="term" value="P:isoprenoid catabolic process"/>
    <property type="evidence" value="ECO:0007669"/>
    <property type="project" value="TreeGrafter"/>
</dbReference>
<sequence>MSNLKNQRTDSPLLFQVEGSVAKLTLNKPDVSNAFDAELIRLITTAVTTAEQDKNVRVIVLQANGKHFSAGADLQWMKSMANENYDYNFADAKQLAHLMQTLNNCSKVTIARVQGAAYGGAIGLIACCDIVAATADARFCLSEVKLGLSPAVISPFVIEAIGVRQARRYFLTAERFEAKKALELNLVHSVFVTETEVDEQIQTWCQQVSQNAPSALLATKHLIKRVSIETDTESISDYTCNLIATLRVAEEGQEGMSAFFERRSPNWNG</sequence>
<dbReference type="PANTHER" id="PTHR42964">
    <property type="entry name" value="ENOYL-COA HYDRATASE"/>
    <property type="match status" value="1"/>
</dbReference>
<dbReference type="Proteomes" id="UP000196027">
    <property type="component" value="Chromosome"/>
</dbReference>
<dbReference type="OrthoDB" id="9807606at2"/>
<dbReference type="InterPro" id="IPR029045">
    <property type="entry name" value="ClpP/crotonase-like_dom_sf"/>
</dbReference>
<comment type="similarity">
    <text evidence="1">Belongs to the enoyl-CoA hydratase/isomerase family.</text>
</comment>
<dbReference type="InterPro" id="IPR051683">
    <property type="entry name" value="Enoyl-CoA_Hydratase/Isomerase"/>
</dbReference>
<organism evidence="2 3">
    <name type="scientific">Oleiphilus messinensis</name>
    <dbReference type="NCBI Taxonomy" id="141451"/>
    <lineage>
        <taxon>Bacteria</taxon>
        <taxon>Pseudomonadati</taxon>
        <taxon>Pseudomonadota</taxon>
        <taxon>Gammaproteobacteria</taxon>
        <taxon>Oceanospirillales</taxon>
        <taxon>Oleiphilaceae</taxon>
        <taxon>Oleiphilus</taxon>
    </lineage>
</organism>
<dbReference type="InterPro" id="IPR001753">
    <property type="entry name" value="Enoyl-CoA_hydra/iso"/>
</dbReference>
<proteinExistence type="inferred from homology"/>
<keyword evidence="2" id="KW-0413">Isomerase</keyword>
<dbReference type="KEGG" id="ome:OLMES_2843"/>
<dbReference type="AlphaFoldDB" id="A0A1Y0I8V3"/>
<protein>
    <submittedName>
        <fullName evidence="2">Enoyl-CoA hydratase/isomerase family protein</fullName>
    </submittedName>
</protein>
<name>A0A1Y0I8V3_9GAMM</name>
<dbReference type="EMBL" id="CP021425">
    <property type="protein sequence ID" value="ARU56891.1"/>
    <property type="molecule type" value="Genomic_DNA"/>
</dbReference>